<protein>
    <submittedName>
        <fullName evidence="1">Uncharacterized protein</fullName>
    </submittedName>
</protein>
<organism evidence="1">
    <name type="scientific">Mucochytrium quahogii</name>
    <dbReference type="NCBI Taxonomy" id="96639"/>
    <lineage>
        <taxon>Eukaryota</taxon>
        <taxon>Sar</taxon>
        <taxon>Stramenopiles</taxon>
        <taxon>Bigyra</taxon>
        <taxon>Labyrinthulomycetes</taxon>
        <taxon>Thraustochytrida</taxon>
        <taxon>Thraustochytriidae</taxon>
        <taxon>Mucochytrium</taxon>
    </lineage>
</organism>
<name>A0A7S2SNV7_9STRA</name>
<evidence type="ECO:0000313" key="1">
    <source>
        <dbReference type="EMBL" id="CAD9705462.1"/>
    </source>
</evidence>
<dbReference type="EMBL" id="HBHK01025899">
    <property type="protein sequence ID" value="CAD9705462.1"/>
    <property type="molecule type" value="Transcribed_RNA"/>
</dbReference>
<accession>A0A7S2SNV7</accession>
<proteinExistence type="predicted"/>
<sequence length="1328" mass="148558">MNAFSFRMWSEQTENKLQIFPINRKGRPLDFIKARMNTLGLCIWAFFAVQTIVVRGLQVPEVVELAFRRKLNYINVSSQVEHYCGARLRSDADLFPSIKSRFPSGSPHEYNRTSRANESSIVPVIFFDSACTRIRAQVASMEEPMRKRVLERLLSKYKRSLDSYLHGGDEMTYALLRLRETVSHASSFNPSLNLTVSVFDRQYFIEPVIATLGRIYVYAMEDLMPSKYGFQRLETALNTICASRVCTKNFEILLDMFKRITFLFSVHIRNRDIAFGVEKKQLWALFGAPMIRSLIFGSPQDLKQCKSKRDGQVVQASRTWQDCLTTNKPHVQICIGGSSPNTTGLIVERWPSGQPGVPLPHGCLQNSHCFEDGSVCNITTRVCSGAKTLSCHESSDCQGSYICREGLCIDSDAWNLTRFAGIDNQTAAEAKKFSLSSELLDVDYKLVNAWMGLYDGQAADFIIGHPVLQEIINGDTEMLNKYNYLRTGFDILGDQLLADKSFDPKVDTLDKLLASDFDADKFALKKERECSDKLFLLGLGQAKTQSQTTMFARAVNCAATLTYAKSSCYRNKKMFESWKLRTASALESGQDRMLQELADTVNKSLAKAGLELGSRTEFTKLVGRNFSAQLGAMSHNCTIPFDPIKVFFKLSPVMQLAKELTSGVLERLETMIKLALDFPTPDVSKTRMMLAPVALETVELLLHLSHGVIDDPMAALARHLEKSQSQEAVRKEFSYFIDFYNSSRTSINAECLKTAGISSSMSHEPQSILKACVALKLAEFSYTDAFDNLPFDHNCSQAVIKDAVPPRYVLDCRDTSEKLNTSVYAIKRITNFSQACKDPLYPYLYSAKGAGSQTAPKVFCSLKPAYAPQCKSDDDCGDLGNNVAGDSFGKSSCSSSLPLFFGIVDKYRGRCIYGTSPATPRNEIKFVNVPKVVEDSVTTSGTKLLHSTVPKIPQNTGDASGKQLDILVDVLRTILWPFAETGEWLITMVCFHGIQQKHNVTILGKPVSLDLPTRFDDFVGNDGLEKLFKLSANLIVVAMMLYPIILDPILSYMFAEAEAVAVSEGEALFEWVSAPKQGLREPPLGFTGEAKLGQRIEVASELDEGVSYGKEVLEVQREMRSGVKDTFGDVIERVIDYSVVDRTYLTSGGSRNPQVFESLNEYLESMFPKRKLSVMQENPTVYEMNKNLELLESKDWTMIGLDLDEDGAVRLFTDKKKFEDVLSTIHPSPVEITHTLDEIEGLGLERITVEYTQSQGKIFERGGALSRESFARGLEFPVDSLGIYVDLTFLRGFPNEVQMTLEVLVTSSENLEEYRMILLKVVFPLISL</sequence>
<reference evidence="1" key="1">
    <citation type="submission" date="2021-01" db="EMBL/GenBank/DDBJ databases">
        <authorList>
            <person name="Corre E."/>
            <person name="Pelletier E."/>
            <person name="Niang G."/>
            <person name="Scheremetjew M."/>
            <person name="Finn R."/>
            <person name="Kale V."/>
            <person name="Holt S."/>
            <person name="Cochrane G."/>
            <person name="Meng A."/>
            <person name="Brown T."/>
            <person name="Cohen L."/>
        </authorList>
    </citation>
    <scope>NUCLEOTIDE SEQUENCE</scope>
    <source>
        <strain evidence="1">NY070348D</strain>
    </source>
</reference>
<gene>
    <name evidence="1" type="ORF">QSP1433_LOCUS16267</name>
</gene>